<accession>A0A3Q9J909</accession>
<reference evidence="2 3" key="1">
    <citation type="submission" date="2018-08" db="EMBL/GenBank/DDBJ databases">
        <title>Microbacterium oxydans strain HG3.</title>
        <authorList>
            <person name="ORTET P."/>
        </authorList>
    </citation>
    <scope>NUCLEOTIDE SEQUENCE [LARGE SCALE GENOMIC DNA]</scope>
    <source>
        <strain evidence="2 3">HG3</strain>
    </source>
</reference>
<dbReference type="KEGG" id="moy:CVS54_03624"/>
<feature type="region of interest" description="Disordered" evidence="1">
    <location>
        <begin position="126"/>
        <end position="148"/>
    </location>
</feature>
<name>A0A3Q9J909_9MICO</name>
<gene>
    <name evidence="2" type="ORF">CVS54_03624</name>
</gene>
<evidence type="ECO:0000313" key="2">
    <source>
        <dbReference type="EMBL" id="AZS42261.1"/>
    </source>
</evidence>
<evidence type="ECO:0000313" key="3">
    <source>
        <dbReference type="Proteomes" id="UP000274841"/>
    </source>
</evidence>
<dbReference type="AlphaFoldDB" id="A0A3Q9J909"/>
<organism evidence="2 3">
    <name type="scientific">Microbacterium oxydans</name>
    <dbReference type="NCBI Taxonomy" id="82380"/>
    <lineage>
        <taxon>Bacteria</taxon>
        <taxon>Bacillati</taxon>
        <taxon>Actinomycetota</taxon>
        <taxon>Actinomycetes</taxon>
        <taxon>Micrococcales</taxon>
        <taxon>Microbacteriaceae</taxon>
        <taxon>Microbacterium</taxon>
    </lineage>
</organism>
<protein>
    <submittedName>
        <fullName evidence="2">Uncharacterized protein</fullName>
    </submittedName>
</protein>
<feature type="compositionally biased region" description="Basic and acidic residues" evidence="1">
    <location>
        <begin position="10"/>
        <end position="22"/>
    </location>
</feature>
<evidence type="ECO:0000256" key="1">
    <source>
        <dbReference type="SAM" id="MobiDB-lite"/>
    </source>
</evidence>
<proteinExistence type="predicted"/>
<sequence length="202" mass="22313">MSFFPPDPEMPEHEESEPERQPRWQAPENELPVLLPVSETLATTENLALGLFGVAVYSDGVEFRLEGRLRRHGMPVREWNELCADFIGHSQMGGPVHPAGRLRFGLVLGDGEKVLAEGFPFFGGEDPSAEPKGHTLARNSGGGGGGSHNYSSTDRLWLWPLPPEGPIEFVMQWPALGVEERSVVLDGSAMRDLAARVQRFWN</sequence>
<dbReference type="Proteomes" id="UP000274841">
    <property type="component" value="Chromosome"/>
</dbReference>
<dbReference type="EMBL" id="CP031422">
    <property type="protein sequence ID" value="AZS42261.1"/>
    <property type="molecule type" value="Genomic_DNA"/>
</dbReference>
<dbReference type="RefSeq" id="WP_052748771.1">
    <property type="nucleotide sequence ID" value="NZ_CP031422.1"/>
</dbReference>
<feature type="region of interest" description="Disordered" evidence="1">
    <location>
        <begin position="1"/>
        <end position="25"/>
    </location>
</feature>